<keyword evidence="2" id="KW-1133">Transmembrane helix</keyword>
<gene>
    <name evidence="4" type="ORF">SGFS_045790</name>
</gene>
<name>A0ABM7FB68_9ACTN</name>
<evidence type="ECO:0000313" key="4">
    <source>
        <dbReference type="EMBL" id="BBC33285.1"/>
    </source>
</evidence>
<dbReference type="Proteomes" id="UP001321542">
    <property type="component" value="Chromosome"/>
</dbReference>
<keyword evidence="5" id="KW-1185">Reference proteome</keyword>
<keyword evidence="2" id="KW-0472">Membrane</keyword>
<dbReference type="RefSeq" id="WP_286252767.1">
    <property type="nucleotide sequence ID" value="NZ_AP018448.1"/>
</dbReference>
<reference evidence="4 5" key="1">
    <citation type="journal article" date="2010" name="ChemBioChem">
        <title>Cloning and characterization of the biosynthetic gene cluster of 16-membered macrolide antibiotic FD-891: involvement of a dual functional cytochrome P450 monooxygenase catalyzing epoxidation and hydroxylation.</title>
        <authorList>
            <person name="Kudo F."/>
            <person name="Motegi A."/>
            <person name="Mizoue K."/>
            <person name="Eguchi T."/>
        </authorList>
    </citation>
    <scope>NUCLEOTIDE SEQUENCE [LARGE SCALE GENOMIC DNA]</scope>
    <source>
        <strain evidence="4 5">A-8890</strain>
    </source>
</reference>
<feature type="region of interest" description="Disordered" evidence="1">
    <location>
        <begin position="1"/>
        <end position="41"/>
    </location>
</feature>
<evidence type="ECO:0000313" key="5">
    <source>
        <dbReference type="Proteomes" id="UP001321542"/>
    </source>
</evidence>
<sequence length="159" mass="16375">MRGLVGRLRPGDGHGRRVRPAYGRRPRSVRGHPAPSAHGRRLRADRGAAILEFAGFLPILMLVALGVIQLGLVGYGVNQAGTAARAAARAASLGEDGVAAGQASVSGWLNPEVDAPGGGGETTTATVVVTVPSILPLLDIPTIERSATMPNDNDNDNDD</sequence>
<evidence type="ECO:0000256" key="2">
    <source>
        <dbReference type="SAM" id="Phobius"/>
    </source>
</evidence>
<feature type="domain" description="TadE-like" evidence="3">
    <location>
        <begin position="47"/>
        <end position="89"/>
    </location>
</feature>
<keyword evidence="2" id="KW-0812">Transmembrane</keyword>
<feature type="compositionally biased region" description="Basic residues" evidence="1">
    <location>
        <begin position="16"/>
        <end position="30"/>
    </location>
</feature>
<proteinExistence type="predicted"/>
<reference evidence="4 5" key="2">
    <citation type="journal article" date="2023" name="ChemBioChem">
        <title>Acyltransferase Domain Exchange between Two Independent Type I Polyketide Synthases in the Same Producer Strain of Macrolide Antibiotics.</title>
        <authorList>
            <person name="Kudo F."/>
            <person name="Kishikawa K."/>
            <person name="Tsuboi K."/>
            <person name="Kido T."/>
            <person name="Usui T."/>
            <person name="Hashimoto J."/>
            <person name="Shin-Ya K."/>
            <person name="Miyanaga A."/>
            <person name="Eguchi T."/>
        </authorList>
    </citation>
    <scope>NUCLEOTIDE SEQUENCE [LARGE SCALE GENOMIC DNA]</scope>
    <source>
        <strain evidence="4 5">A-8890</strain>
    </source>
</reference>
<evidence type="ECO:0000259" key="3">
    <source>
        <dbReference type="Pfam" id="PF07811"/>
    </source>
</evidence>
<protein>
    <recommendedName>
        <fullName evidence="3">TadE-like domain-containing protein</fullName>
    </recommendedName>
</protein>
<evidence type="ECO:0000256" key="1">
    <source>
        <dbReference type="SAM" id="MobiDB-lite"/>
    </source>
</evidence>
<accession>A0ABM7FB68</accession>
<dbReference type="Pfam" id="PF07811">
    <property type="entry name" value="TadE"/>
    <property type="match status" value="1"/>
</dbReference>
<dbReference type="EMBL" id="AP018448">
    <property type="protein sequence ID" value="BBC33285.1"/>
    <property type="molecule type" value="Genomic_DNA"/>
</dbReference>
<dbReference type="InterPro" id="IPR012495">
    <property type="entry name" value="TadE-like_dom"/>
</dbReference>
<feature type="transmembrane region" description="Helical" evidence="2">
    <location>
        <begin position="50"/>
        <end position="75"/>
    </location>
</feature>
<organism evidence="4 5">
    <name type="scientific">Streptomyces graminofaciens</name>
    <dbReference type="NCBI Taxonomy" id="68212"/>
    <lineage>
        <taxon>Bacteria</taxon>
        <taxon>Bacillati</taxon>
        <taxon>Actinomycetota</taxon>
        <taxon>Actinomycetes</taxon>
        <taxon>Kitasatosporales</taxon>
        <taxon>Streptomycetaceae</taxon>
        <taxon>Streptomyces</taxon>
    </lineage>
</organism>